<dbReference type="Proteomes" id="UP001392437">
    <property type="component" value="Unassembled WGS sequence"/>
</dbReference>
<evidence type="ECO:0000313" key="2">
    <source>
        <dbReference type="EMBL" id="KAK8130683.1"/>
    </source>
</evidence>
<reference evidence="2 3" key="1">
    <citation type="submission" date="2023-01" db="EMBL/GenBank/DDBJ databases">
        <title>Analysis of 21 Apiospora genomes using comparative genomics revels a genus with tremendous synthesis potential of carbohydrate active enzymes and secondary metabolites.</title>
        <authorList>
            <person name="Sorensen T."/>
        </authorList>
    </citation>
    <scope>NUCLEOTIDE SEQUENCE [LARGE SCALE GENOMIC DNA]</scope>
    <source>
        <strain evidence="2 3">CBS 117206</strain>
    </source>
</reference>
<feature type="region of interest" description="Disordered" evidence="1">
    <location>
        <begin position="1"/>
        <end position="96"/>
    </location>
</feature>
<dbReference type="AlphaFoldDB" id="A0AAW0RAB0"/>
<name>A0AAW0RAB0_9PEZI</name>
<feature type="compositionally biased region" description="Basic and acidic residues" evidence="1">
    <location>
        <begin position="72"/>
        <end position="85"/>
    </location>
</feature>
<protein>
    <submittedName>
        <fullName evidence="2">Uncharacterized protein</fullName>
    </submittedName>
</protein>
<evidence type="ECO:0000256" key="1">
    <source>
        <dbReference type="SAM" id="MobiDB-lite"/>
    </source>
</evidence>
<keyword evidence="3" id="KW-1185">Reference proteome</keyword>
<gene>
    <name evidence="2" type="ORF">PG999_003063</name>
</gene>
<sequence length="96" mass="9892">MAQLASPISGSRPPVANGPVVGSAGPEALRQTLKELREPPPATDWHAKTGASVPCCAGEEPAISPPSPTQSGHKEHVWAPGHERAPQSSSPYPGSR</sequence>
<evidence type="ECO:0000313" key="3">
    <source>
        <dbReference type="Proteomes" id="UP001392437"/>
    </source>
</evidence>
<comment type="caution">
    <text evidence="2">The sequence shown here is derived from an EMBL/GenBank/DDBJ whole genome shotgun (WGS) entry which is preliminary data.</text>
</comment>
<proteinExistence type="predicted"/>
<accession>A0AAW0RAB0</accession>
<feature type="compositionally biased region" description="Polar residues" evidence="1">
    <location>
        <begin position="86"/>
        <end position="96"/>
    </location>
</feature>
<organism evidence="2 3">
    <name type="scientific">Apiospora kogelbergensis</name>
    <dbReference type="NCBI Taxonomy" id="1337665"/>
    <lineage>
        <taxon>Eukaryota</taxon>
        <taxon>Fungi</taxon>
        <taxon>Dikarya</taxon>
        <taxon>Ascomycota</taxon>
        <taxon>Pezizomycotina</taxon>
        <taxon>Sordariomycetes</taxon>
        <taxon>Xylariomycetidae</taxon>
        <taxon>Amphisphaeriales</taxon>
        <taxon>Apiosporaceae</taxon>
        <taxon>Apiospora</taxon>
    </lineage>
</organism>
<dbReference type="EMBL" id="JAQQWP010000002">
    <property type="protein sequence ID" value="KAK8130683.1"/>
    <property type="molecule type" value="Genomic_DNA"/>
</dbReference>